<accession>A0A7G2ELQ6</accession>
<feature type="chain" id="PRO_5028802567" evidence="1">
    <location>
        <begin position="28"/>
        <end position="201"/>
    </location>
</feature>
<keyword evidence="1" id="KW-0732">Signal</keyword>
<sequence length="201" mass="22820">MEMKKWSYANLITLALLFLFFIILLLAFQGGSRDDDHQHVHVAIRTKDISMGRKLKSLKPINPTKKNGFEYPDQGSHDVQEREVYVELRDYGQRNSETSLTNDSLTDMGLAPSMELAGGSRGDNHLYDHVAIGTKDILMGRKLKDLKPKTESLKMINPKKKNGFEYSDQVSSDLSGQEVFVDMMARDYQGPKPRSKPLKNN</sequence>
<name>A0A7G2ELQ6_ARATH</name>
<organism evidence="2 3">
    <name type="scientific">Arabidopsis thaliana</name>
    <name type="common">Mouse-ear cress</name>
    <dbReference type="NCBI Taxonomy" id="3702"/>
    <lineage>
        <taxon>Eukaryota</taxon>
        <taxon>Viridiplantae</taxon>
        <taxon>Streptophyta</taxon>
        <taxon>Embryophyta</taxon>
        <taxon>Tracheophyta</taxon>
        <taxon>Spermatophyta</taxon>
        <taxon>Magnoliopsida</taxon>
        <taxon>eudicotyledons</taxon>
        <taxon>Gunneridae</taxon>
        <taxon>Pentapetalae</taxon>
        <taxon>rosids</taxon>
        <taxon>malvids</taxon>
        <taxon>Brassicales</taxon>
        <taxon>Brassicaceae</taxon>
        <taxon>Camelineae</taxon>
        <taxon>Arabidopsis</taxon>
    </lineage>
</organism>
<evidence type="ECO:0000313" key="3">
    <source>
        <dbReference type="Proteomes" id="UP000516314"/>
    </source>
</evidence>
<proteinExistence type="predicted"/>
<evidence type="ECO:0000256" key="1">
    <source>
        <dbReference type="SAM" id="SignalP"/>
    </source>
</evidence>
<dbReference type="Proteomes" id="UP000516314">
    <property type="component" value="Chromosome 3"/>
</dbReference>
<feature type="signal peptide" evidence="1">
    <location>
        <begin position="1"/>
        <end position="27"/>
    </location>
</feature>
<protein>
    <submittedName>
        <fullName evidence="2">(thale cress) hypothetical protein</fullName>
    </submittedName>
</protein>
<reference evidence="2 3" key="1">
    <citation type="submission" date="2020-09" db="EMBL/GenBank/DDBJ databases">
        <authorList>
            <person name="Ashkenazy H."/>
        </authorList>
    </citation>
    <scope>NUCLEOTIDE SEQUENCE [LARGE SCALE GENOMIC DNA]</scope>
    <source>
        <strain evidence="3">cv. Cdm-0</strain>
    </source>
</reference>
<dbReference type="EMBL" id="LR881468">
    <property type="protein sequence ID" value="CAD5321834.1"/>
    <property type="molecule type" value="Genomic_DNA"/>
</dbReference>
<dbReference type="AlphaFoldDB" id="A0A7G2ELQ6"/>
<gene>
    <name evidence="2" type="ORF">AT9943_LOCUS9878</name>
</gene>
<evidence type="ECO:0000313" key="2">
    <source>
        <dbReference type="EMBL" id="CAD5321834.1"/>
    </source>
</evidence>